<keyword evidence="4" id="KW-0804">Transcription</keyword>
<feature type="coiled-coil region" evidence="6">
    <location>
        <begin position="542"/>
        <end position="579"/>
    </location>
</feature>
<keyword evidence="3" id="KW-0805">Transcription regulation</keyword>
<dbReference type="Pfam" id="PF04967">
    <property type="entry name" value="HTH_10"/>
    <property type="match status" value="1"/>
</dbReference>
<protein>
    <submittedName>
        <fullName evidence="9">PAS domain S-box-containing protein</fullName>
    </submittedName>
</protein>
<reference evidence="9 10" key="1">
    <citation type="submission" date="2016-10" db="EMBL/GenBank/DDBJ databases">
        <authorList>
            <person name="de Groot N.N."/>
        </authorList>
    </citation>
    <scope>NUCLEOTIDE SEQUENCE [LARGE SCALE GENOMIC DNA]</scope>
    <source>
        <strain evidence="10">EB21,IBRC-M 10013,KCTC 4048</strain>
    </source>
</reference>
<dbReference type="SUPFAM" id="SSF55785">
    <property type="entry name" value="PYP-like sensor domain (PAS domain)"/>
    <property type="match status" value="2"/>
</dbReference>
<evidence type="ECO:0000256" key="3">
    <source>
        <dbReference type="ARBA" id="ARBA00023015"/>
    </source>
</evidence>
<keyword evidence="2" id="KW-0418">Kinase</keyword>
<dbReference type="GO" id="GO:0016301">
    <property type="term" value="F:kinase activity"/>
    <property type="evidence" value="ECO:0007669"/>
    <property type="project" value="UniProtKB-KW"/>
</dbReference>
<dbReference type="PANTHER" id="PTHR34236:SF1">
    <property type="entry name" value="DIMETHYL SULFOXIDE REDUCTASE TRANSCRIPTIONAL ACTIVATOR"/>
    <property type="match status" value="1"/>
</dbReference>
<keyword evidence="10" id="KW-1185">Reference proteome</keyword>
<dbReference type="InterPro" id="IPR035965">
    <property type="entry name" value="PAS-like_dom_sf"/>
</dbReference>
<dbReference type="SMART" id="SM00065">
    <property type="entry name" value="GAF"/>
    <property type="match status" value="2"/>
</dbReference>
<dbReference type="InterPro" id="IPR029016">
    <property type="entry name" value="GAF-like_dom_sf"/>
</dbReference>
<dbReference type="SMART" id="SM00091">
    <property type="entry name" value="PAS"/>
    <property type="match status" value="2"/>
</dbReference>
<evidence type="ECO:0000256" key="5">
    <source>
        <dbReference type="PROSITE-ProRule" id="PRU00169"/>
    </source>
</evidence>
<organism evidence="9 10">
    <name type="scientific">Haloarchaeobius iranensis</name>
    <dbReference type="NCBI Taxonomy" id="996166"/>
    <lineage>
        <taxon>Archaea</taxon>
        <taxon>Methanobacteriati</taxon>
        <taxon>Methanobacteriota</taxon>
        <taxon>Stenosarchaea group</taxon>
        <taxon>Halobacteria</taxon>
        <taxon>Halobacteriales</taxon>
        <taxon>Halorubellaceae</taxon>
        <taxon>Haloarchaeobius</taxon>
    </lineage>
</organism>
<dbReference type="InterPro" id="IPR011006">
    <property type="entry name" value="CheY-like_superfamily"/>
</dbReference>
<feature type="domain" description="PAS" evidence="8">
    <location>
        <begin position="271"/>
        <end position="326"/>
    </location>
</feature>
<dbReference type="InterPro" id="IPR003018">
    <property type="entry name" value="GAF"/>
</dbReference>
<dbReference type="EMBL" id="FNIA01000019">
    <property type="protein sequence ID" value="SDN18260.1"/>
    <property type="molecule type" value="Genomic_DNA"/>
</dbReference>
<dbReference type="InterPro" id="IPR031803">
    <property type="entry name" value="BAT_GAF/HTH-assoc"/>
</dbReference>
<dbReference type="CDD" id="cd00130">
    <property type="entry name" value="PAS"/>
    <property type="match status" value="1"/>
</dbReference>
<dbReference type="SUPFAM" id="SSF52172">
    <property type="entry name" value="CheY-like"/>
    <property type="match status" value="1"/>
</dbReference>
<keyword evidence="1" id="KW-0808">Transferase</keyword>
<dbReference type="PANTHER" id="PTHR34236">
    <property type="entry name" value="DIMETHYL SULFOXIDE REDUCTASE TRANSCRIPTIONAL ACTIVATOR"/>
    <property type="match status" value="1"/>
</dbReference>
<evidence type="ECO:0000256" key="6">
    <source>
        <dbReference type="SAM" id="Coils"/>
    </source>
</evidence>
<dbReference type="InterPro" id="IPR001789">
    <property type="entry name" value="Sig_transdc_resp-reg_receiver"/>
</dbReference>
<dbReference type="AlphaFoldDB" id="A0A1G9ZA56"/>
<dbReference type="Gene3D" id="3.40.50.2300">
    <property type="match status" value="1"/>
</dbReference>
<sequence length="958" mass="105361">MTVADTLLDETTLLLVGDTDWVDRFENALHDRTEATVRRETTAEAALDFVESAGVDCLVVEQFLHGGTAVELLRSVRAETRTLPVVVATAAGDESTASEAIGAGASDYVAVGDDHTAAVAELLDRTDRAVRRARRERTQRERARQFDAMFGDERTATWVLSPDGRLVRLNETARDLVDVSADELVGEPFWTLPWWSGDDESNPDVRKLVETALDGSFANAVVAPSSLTDHTTVVDLSVRPVSNERGELVSVVVEGVEVTDRVELERDLRRSEELHRVTLNNMTDTVLMTDEDGEYTYVCPNVHFIFGYTAAELRERVPIDELLGPDLFDREELAEQGVLKNIECTASDKAGNEHTLLVNVREVSIQEGTILYSCRDITKRKQREEALATLQETARDFLYAGTHQEIAQHVVEDTPGVVDLEASAVFLFDADSNELRPSAYSPALSELHGPLPGIPLSEDALPSYSFVQDEAVFFDDVHRSPRLRNEATDLRSAAYIPLGDHGVFFVGSDRVDAFDDVTRELADLLAATAEAALDRVTRESRLRDQDRTLQRQNEQLTALNRINETIREIDQALVQAETRESVDHTVCELLTNDDRFAFAWVGSVDRATNTVTPRAWDGAEQGYLDSRTFTIDGDGDEPVGRTAARGEPTTVSNVAAGLRDEPWRTDALARDYLSVLSIPLAYNDLTHGVLTVYADSREAFDDTARTVLEELGGTIASALSALERKNALLSTSMTRVEFAIDDDAFVLSRLARAADCTVSYQGGVQQTTEGSFVFARFEGAPVEDVVQAATDLVAIEGVRTVSTDGTSGVVRLHLTEPFLAFELADHGAVFREATTTPDSTTVVIDVPNGIDVRTVTQLVEATFTGVELRSRQTLDNVDEHDLYSSFLATVTDRQLEVVQTAYFSGYFESPRDSSGEAVAETLGISSTAFYRHVRTVQQKLFGVLFEDGARPPTRSGVR</sequence>
<dbReference type="Pfam" id="PF13185">
    <property type="entry name" value="GAF_2"/>
    <property type="match status" value="2"/>
</dbReference>
<accession>A0A1G9ZA56</accession>
<evidence type="ECO:0000259" key="7">
    <source>
        <dbReference type="PROSITE" id="PS50110"/>
    </source>
</evidence>
<dbReference type="InterPro" id="IPR013656">
    <property type="entry name" value="PAS_4"/>
</dbReference>
<evidence type="ECO:0000313" key="9">
    <source>
        <dbReference type="EMBL" id="SDN18260.1"/>
    </source>
</evidence>
<evidence type="ECO:0000259" key="8">
    <source>
        <dbReference type="PROSITE" id="PS50112"/>
    </source>
</evidence>
<dbReference type="OrthoDB" id="165911at2157"/>
<dbReference type="PROSITE" id="PS50110">
    <property type="entry name" value="RESPONSE_REGULATORY"/>
    <property type="match status" value="1"/>
</dbReference>
<gene>
    <name evidence="9" type="ORF">SAMN05192554_11917</name>
</gene>
<dbReference type="SUPFAM" id="SSF55781">
    <property type="entry name" value="GAF domain-like"/>
    <property type="match status" value="2"/>
</dbReference>
<dbReference type="GO" id="GO:0000160">
    <property type="term" value="P:phosphorelay signal transduction system"/>
    <property type="evidence" value="ECO:0007669"/>
    <property type="project" value="InterPro"/>
</dbReference>
<dbReference type="InterPro" id="IPR007050">
    <property type="entry name" value="HTH_bacterioopsin"/>
</dbReference>
<dbReference type="Pfam" id="PF00072">
    <property type="entry name" value="Response_reg"/>
    <property type="match status" value="1"/>
</dbReference>
<evidence type="ECO:0000256" key="1">
    <source>
        <dbReference type="ARBA" id="ARBA00022679"/>
    </source>
</evidence>
<dbReference type="Pfam" id="PF15915">
    <property type="entry name" value="BAT"/>
    <property type="match status" value="1"/>
</dbReference>
<dbReference type="SMART" id="SM00448">
    <property type="entry name" value="REC"/>
    <property type="match status" value="1"/>
</dbReference>
<dbReference type="NCBIfam" id="TIGR00229">
    <property type="entry name" value="sensory_box"/>
    <property type="match status" value="2"/>
</dbReference>
<dbReference type="CDD" id="cd00156">
    <property type="entry name" value="REC"/>
    <property type="match status" value="1"/>
</dbReference>
<dbReference type="Gene3D" id="3.30.450.20">
    <property type="entry name" value="PAS domain"/>
    <property type="match status" value="2"/>
</dbReference>
<evidence type="ECO:0000313" key="10">
    <source>
        <dbReference type="Proteomes" id="UP000199370"/>
    </source>
</evidence>
<comment type="caution">
    <text evidence="5">Lacks conserved residue(s) required for the propagation of feature annotation.</text>
</comment>
<dbReference type="PROSITE" id="PS50112">
    <property type="entry name" value="PAS"/>
    <property type="match status" value="1"/>
</dbReference>
<name>A0A1G9ZA56_9EURY</name>
<evidence type="ECO:0000256" key="4">
    <source>
        <dbReference type="ARBA" id="ARBA00023163"/>
    </source>
</evidence>
<proteinExistence type="predicted"/>
<dbReference type="STRING" id="996166.SAMN05192554_11917"/>
<dbReference type="InterPro" id="IPR000014">
    <property type="entry name" value="PAS"/>
</dbReference>
<dbReference type="Gene3D" id="3.30.450.40">
    <property type="match status" value="2"/>
</dbReference>
<evidence type="ECO:0000256" key="2">
    <source>
        <dbReference type="ARBA" id="ARBA00022777"/>
    </source>
</evidence>
<dbReference type="RefSeq" id="WP_217639160.1">
    <property type="nucleotide sequence ID" value="NZ_FNIA01000019.1"/>
</dbReference>
<feature type="domain" description="Response regulatory" evidence="7">
    <location>
        <begin position="11"/>
        <end position="126"/>
    </location>
</feature>
<dbReference type="Pfam" id="PF08448">
    <property type="entry name" value="PAS_4"/>
    <property type="match status" value="1"/>
</dbReference>
<keyword evidence="6" id="KW-0175">Coiled coil</keyword>
<dbReference type="Proteomes" id="UP000199370">
    <property type="component" value="Unassembled WGS sequence"/>
</dbReference>